<accession>A0ABU0I3P8</accession>
<protein>
    <submittedName>
        <fullName evidence="2">Uncharacterized protein</fullName>
    </submittedName>
</protein>
<dbReference type="Pfam" id="PF13332">
    <property type="entry name" value="Fil_haemagg_2"/>
    <property type="match status" value="1"/>
</dbReference>
<dbReference type="RefSeq" id="WP_238203945.1">
    <property type="nucleotide sequence ID" value="NZ_BPQE01000016.1"/>
</dbReference>
<evidence type="ECO:0000313" key="2">
    <source>
        <dbReference type="EMBL" id="MDQ0449239.1"/>
    </source>
</evidence>
<sequence>MTVGGFGLFGSGGHLDVWRTKRVGGAVDESTNAPTTLDAGGNVTVVAGQNLAVTGSAVVAGGVARLAADHDLTVDPGTNRTLSVTQRSVAGVGIGASVDGNGVSTSAGYHSKSTTVAGDTTTAEASAIVGGTGVVITAGNDATLTATDIASGGDVTVAAGRNLSLLSQGQVSHSAVTRSRTVIGFTNEVSQNVSGAVNQLSGAVATAGSGHGGSGYQAIGAASGVMQATDGAMALTIRSAGVTVESESGQEVQTGTGKTARVLTQANAVDGDASPAAVVTGLSAQAGLGWMAQVAQGGAPVMDVGLTTQHRSWDNDNTVLSPAAQALIAVAASPALSGEALTRRGAPRASSPRPASPAPSAVRWRRPSSG</sequence>
<keyword evidence="3" id="KW-1185">Reference proteome</keyword>
<dbReference type="InterPro" id="IPR025157">
    <property type="entry name" value="Hemagglutinin_rpt"/>
</dbReference>
<evidence type="ECO:0000313" key="3">
    <source>
        <dbReference type="Proteomes" id="UP001231124"/>
    </source>
</evidence>
<proteinExistence type="predicted"/>
<reference evidence="2 3" key="1">
    <citation type="submission" date="2023-07" db="EMBL/GenBank/DDBJ databases">
        <title>Genomic Encyclopedia of Type Strains, Phase IV (KMG-IV): sequencing the most valuable type-strain genomes for metagenomic binning, comparative biology and taxonomic classification.</title>
        <authorList>
            <person name="Goeker M."/>
        </authorList>
    </citation>
    <scope>NUCLEOTIDE SEQUENCE [LARGE SCALE GENOMIC DNA]</scope>
    <source>
        <strain evidence="2 3">DSM 19013</strain>
    </source>
</reference>
<dbReference type="Proteomes" id="UP001231124">
    <property type="component" value="Unassembled WGS sequence"/>
</dbReference>
<evidence type="ECO:0000256" key="1">
    <source>
        <dbReference type="SAM" id="MobiDB-lite"/>
    </source>
</evidence>
<feature type="region of interest" description="Disordered" evidence="1">
    <location>
        <begin position="339"/>
        <end position="370"/>
    </location>
</feature>
<comment type="caution">
    <text evidence="2">The sequence shown here is derived from an EMBL/GenBank/DDBJ whole genome shotgun (WGS) entry which is preliminary data.</text>
</comment>
<dbReference type="EMBL" id="JAUSVP010000013">
    <property type="protein sequence ID" value="MDQ0449239.1"/>
    <property type="molecule type" value="Genomic_DNA"/>
</dbReference>
<name>A0ABU0I3P8_9HYPH</name>
<gene>
    <name evidence="2" type="ORF">QO012_003756</name>
</gene>
<organism evidence="2 3">
    <name type="scientific">Methylobacterium aerolatum</name>
    <dbReference type="NCBI Taxonomy" id="418708"/>
    <lineage>
        <taxon>Bacteria</taxon>
        <taxon>Pseudomonadati</taxon>
        <taxon>Pseudomonadota</taxon>
        <taxon>Alphaproteobacteria</taxon>
        <taxon>Hyphomicrobiales</taxon>
        <taxon>Methylobacteriaceae</taxon>
        <taxon>Methylobacterium</taxon>
    </lineage>
</organism>
<feature type="compositionally biased region" description="Low complexity" evidence="1">
    <location>
        <begin position="343"/>
        <end position="362"/>
    </location>
</feature>